<organism evidence="1 2">
    <name type="scientific">Stakelama sediminis</name>
    <dbReference type="NCBI Taxonomy" id="463200"/>
    <lineage>
        <taxon>Bacteria</taxon>
        <taxon>Pseudomonadati</taxon>
        <taxon>Pseudomonadota</taxon>
        <taxon>Alphaproteobacteria</taxon>
        <taxon>Sphingomonadales</taxon>
        <taxon>Sphingomonadaceae</taxon>
        <taxon>Stakelama</taxon>
    </lineage>
</organism>
<dbReference type="AlphaFoldDB" id="A0A840Z262"/>
<reference evidence="1 2" key="1">
    <citation type="submission" date="2020-08" db="EMBL/GenBank/DDBJ databases">
        <title>Genomic Encyclopedia of Type Strains, Phase IV (KMG-IV): sequencing the most valuable type-strain genomes for metagenomic binning, comparative biology and taxonomic classification.</title>
        <authorList>
            <person name="Goeker M."/>
        </authorList>
    </citation>
    <scope>NUCLEOTIDE SEQUENCE [LARGE SCALE GENOMIC DNA]</scope>
    <source>
        <strain evidence="1 2">DSM 27203</strain>
    </source>
</reference>
<evidence type="ECO:0000313" key="1">
    <source>
        <dbReference type="EMBL" id="MBB5719983.1"/>
    </source>
</evidence>
<name>A0A840Z262_9SPHN</name>
<proteinExistence type="predicted"/>
<gene>
    <name evidence="1" type="ORF">FHR23_002942</name>
</gene>
<dbReference type="EMBL" id="JACIJI010000007">
    <property type="protein sequence ID" value="MBB5719983.1"/>
    <property type="molecule type" value="Genomic_DNA"/>
</dbReference>
<protein>
    <submittedName>
        <fullName evidence="1">Uncharacterized protein</fullName>
    </submittedName>
</protein>
<comment type="caution">
    <text evidence="1">The sequence shown here is derived from an EMBL/GenBank/DDBJ whole genome shotgun (WGS) entry which is preliminary data.</text>
</comment>
<dbReference type="RefSeq" id="WP_221227555.1">
    <property type="nucleotide sequence ID" value="NZ_BAABIF010000011.1"/>
</dbReference>
<evidence type="ECO:0000313" key="2">
    <source>
        <dbReference type="Proteomes" id="UP000554342"/>
    </source>
</evidence>
<sequence>MQLLLFLSALLSGLTGVIVGERAVDRGQIERLSEASVPVLLRQVRALPAAHRALLDRLGGFRLPRIERFSAFVPPALIALPTGIDARRRE</sequence>
<accession>A0A840Z262</accession>
<dbReference type="Proteomes" id="UP000554342">
    <property type="component" value="Unassembled WGS sequence"/>
</dbReference>
<keyword evidence="2" id="KW-1185">Reference proteome</keyword>